<comment type="caution">
    <text evidence="2">The sequence shown here is derived from an EMBL/GenBank/DDBJ whole genome shotgun (WGS) entry which is preliminary data.</text>
</comment>
<proteinExistence type="predicted"/>
<dbReference type="EMBL" id="ANOF01000099">
    <property type="protein sequence ID" value="EMI26210.1"/>
    <property type="molecule type" value="Genomic_DNA"/>
</dbReference>
<name>M5S3V4_9BACT</name>
<dbReference type="OrthoDB" id="9946776at2"/>
<organism evidence="2 3">
    <name type="scientific">Rhodopirellula europaea SH398</name>
    <dbReference type="NCBI Taxonomy" id="1263868"/>
    <lineage>
        <taxon>Bacteria</taxon>
        <taxon>Pseudomonadati</taxon>
        <taxon>Planctomycetota</taxon>
        <taxon>Planctomycetia</taxon>
        <taxon>Pirellulales</taxon>
        <taxon>Pirellulaceae</taxon>
        <taxon>Rhodopirellula</taxon>
    </lineage>
</organism>
<protein>
    <submittedName>
        <fullName evidence="2">Putative membrane protein</fullName>
    </submittedName>
</protein>
<keyword evidence="1" id="KW-0472">Membrane</keyword>
<evidence type="ECO:0000313" key="3">
    <source>
        <dbReference type="Proteomes" id="UP000011996"/>
    </source>
</evidence>
<feature type="transmembrane region" description="Helical" evidence="1">
    <location>
        <begin position="98"/>
        <end position="119"/>
    </location>
</feature>
<gene>
    <name evidence="2" type="ORF">RESH_03246</name>
</gene>
<sequence>MVTVFDDTFVREPLVGVIFAASVLFSIPVGIVFTTLSFADDNEREHWPIATVSCALILLLGFVGYYGAWPLAENFIPNTAFTSNRRFWWLMASEVEDAGFYLLCIGVLLVFGNLLIAAIRHFRGRDSQLSDSLID</sequence>
<dbReference type="STRING" id="1263868.RESH_03246"/>
<keyword evidence="1" id="KW-1133">Transmembrane helix</keyword>
<reference evidence="2 3" key="1">
    <citation type="journal article" date="2013" name="Mar. Genomics">
        <title>Expression of sulfatases in Rhodopirellula baltica and the diversity of sulfatases in the genus Rhodopirellula.</title>
        <authorList>
            <person name="Wegner C.E."/>
            <person name="Richter-Heitmann T."/>
            <person name="Klindworth A."/>
            <person name="Klockow C."/>
            <person name="Richter M."/>
            <person name="Achstetter T."/>
            <person name="Glockner F.O."/>
            <person name="Harder J."/>
        </authorList>
    </citation>
    <scope>NUCLEOTIDE SEQUENCE [LARGE SCALE GENOMIC DNA]</scope>
    <source>
        <strain evidence="2 3">SH398</strain>
    </source>
</reference>
<dbReference type="AlphaFoldDB" id="M5S3V4"/>
<feature type="transmembrane region" description="Helical" evidence="1">
    <location>
        <begin position="14"/>
        <end position="36"/>
    </location>
</feature>
<dbReference type="Proteomes" id="UP000011996">
    <property type="component" value="Unassembled WGS sequence"/>
</dbReference>
<evidence type="ECO:0000256" key="1">
    <source>
        <dbReference type="SAM" id="Phobius"/>
    </source>
</evidence>
<accession>M5S3V4</accession>
<keyword evidence="1" id="KW-0812">Transmembrane</keyword>
<evidence type="ECO:0000313" key="2">
    <source>
        <dbReference type="EMBL" id="EMI26210.1"/>
    </source>
</evidence>
<dbReference type="PATRIC" id="fig|1263868.3.peg.3512"/>
<feature type="transmembrane region" description="Helical" evidence="1">
    <location>
        <begin position="48"/>
        <end position="68"/>
    </location>
</feature>